<dbReference type="EMBL" id="CM016559">
    <property type="protein sequence ID" value="TKW01137.1"/>
    <property type="molecule type" value="Genomic_DNA"/>
</dbReference>
<sequence length="90" mass="9702">MALLRSSKIRIMCLTTAVVLVLVITSSTFPSCQAGDIIKGHGSPSLLSLTCYTYRFCDAKGCESHCEHKGKKKGGCRTDGVDPQQCCCQD</sequence>
<name>A0A4U6TTZ0_SETVI</name>
<dbReference type="AlphaFoldDB" id="A0A4U6TTZ0"/>
<reference evidence="2" key="1">
    <citation type="submission" date="2019-03" db="EMBL/GenBank/DDBJ databases">
        <title>WGS assembly of Setaria viridis.</title>
        <authorList>
            <person name="Huang P."/>
            <person name="Jenkins J."/>
            <person name="Grimwood J."/>
            <person name="Barry K."/>
            <person name="Healey A."/>
            <person name="Mamidi S."/>
            <person name="Sreedasyam A."/>
            <person name="Shu S."/>
            <person name="Feldman M."/>
            <person name="Wu J."/>
            <person name="Yu Y."/>
            <person name="Chen C."/>
            <person name="Johnson J."/>
            <person name="Rokhsar D."/>
            <person name="Baxter I."/>
            <person name="Schmutz J."/>
            <person name="Brutnell T."/>
            <person name="Kellogg E."/>
        </authorList>
    </citation>
    <scope>NUCLEOTIDE SEQUENCE [LARGE SCALE GENOMIC DNA]</scope>
</reference>
<dbReference type="Gramene" id="TKW01137">
    <property type="protein sequence ID" value="TKW01137"/>
    <property type="gene ID" value="SEVIR_8G158900v2"/>
</dbReference>
<evidence type="ECO:0008006" key="4">
    <source>
        <dbReference type="Google" id="ProtNLM"/>
    </source>
</evidence>
<protein>
    <recommendedName>
        <fullName evidence="4">Knottin scorpion toxin-like domain-containing protein</fullName>
    </recommendedName>
</protein>
<gene>
    <name evidence="2" type="ORF">SEVIR_8G158900v2</name>
</gene>
<organism evidence="2 3">
    <name type="scientific">Setaria viridis</name>
    <name type="common">Green bristlegrass</name>
    <name type="synonym">Setaria italica subsp. viridis</name>
    <dbReference type="NCBI Taxonomy" id="4556"/>
    <lineage>
        <taxon>Eukaryota</taxon>
        <taxon>Viridiplantae</taxon>
        <taxon>Streptophyta</taxon>
        <taxon>Embryophyta</taxon>
        <taxon>Tracheophyta</taxon>
        <taxon>Spermatophyta</taxon>
        <taxon>Magnoliopsida</taxon>
        <taxon>Liliopsida</taxon>
        <taxon>Poales</taxon>
        <taxon>Poaceae</taxon>
        <taxon>PACMAD clade</taxon>
        <taxon>Panicoideae</taxon>
        <taxon>Panicodae</taxon>
        <taxon>Paniceae</taxon>
        <taxon>Cenchrinae</taxon>
        <taxon>Setaria</taxon>
    </lineage>
</organism>
<evidence type="ECO:0000313" key="2">
    <source>
        <dbReference type="EMBL" id="TKW01137.1"/>
    </source>
</evidence>
<keyword evidence="3" id="KW-1185">Reference proteome</keyword>
<accession>A0A4U6TTZ0</accession>
<proteinExistence type="predicted"/>
<evidence type="ECO:0000313" key="3">
    <source>
        <dbReference type="Proteomes" id="UP000298652"/>
    </source>
</evidence>
<evidence type="ECO:0000256" key="1">
    <source>
        <dbReference type="SAM" id="SignalP"/>
    </source>
</evidence>
<feature type="chain" id="PRO_5020615685" description="Knottin scorpion toxin-like domain-containing protein" evidence="1">
    <location>
        <begin position="35"/>
        <end position="90"/>
    </location>
</feature>
<feature type="signal peptide" evidence="1">
    <location>
        <begin position="1"/>
        <end position="34"/>
    </location>
</feature>
<dbReference type="Proteomes" id="UP000298652">
    <property type="component" value="Chromosome 8"/>
</dbReference>
<keyword evidence="1" id="KW-0732">Signal</keyword>